<dbReference type="EMBL" id="JARPWH010000002">
    <property type="protein sequence ID" value="MDT2400995.1"/>
    <property type="molecule type" value="Genomic_DNA"/>
</dbReference>
<dbReference type="AlphaFoldDB" id="A0AAW8RP38"/>
<dbReference type="RefSeq" id="WP_048719806.1">
    <property type="nucleotide sequence ID" value="NZ_JADPDV010000158.1"/>
</dbReference>
<proteinExistence type="predicted"/>
<name>A0AAW8RP38_ENTAV</name>
<evidence type="ECO:0000313" key="1">
    <source>
        <dbReference type="EMBL" id="MDT2400995.1"/>
    </source>
</evidence>
<dbReference type="Proteomes" id="UP001260773">
    <property type="component" value="Unassembled WGS sequence"/>
</dbReference>
<organism evidence="1 2">
    <name type="scientific">Enterococcus avium</name>
    <name type="common">Streptococcus avium</name>
    <dbReference type="NCBI Taxonomy" id="33945"/>
    <lineage>
        <taxon>Bacteria</taxon>
        <taxon>Bacillati</taxon>
        <taxon>Bacillota</taxon>
        <taxon>Bacilli</taxon>
        <taxon>Lactobacillales</taxon>
        <taxon>Enterococcaceae</taxon>
        <taxon>Enterococcus</taxon>
    </lineage>
</organism>
<reference evidence="1" key="1">
    <citation type="submission" date="2023-03" db="EMBL/GenBank/DDBJ databases">
        <authorList>
            <person name="Shen W."/>
            <person name="Cai J."/>
        </authorList>
    </citation>
    <scope>NUCLEOTIDE SEQUENCE</scope>
    <source>
        <strain evidence="1">P33-2</strain>
    </source>
</reference>
<evidence type="ECO:0000313" key="2">
    <source>
        <dbReference type="Proteomes" id="UP001260773"/>
    </source>
</evidence>
<gene>
    <name evidence="1" type="ORF">P7D43_01310</name>
</gene>
<protein>
    <submittedName>
        <fullName evidence="1">Uncharacterized protein</fullName>
    </submittedName>
</protein>
<comment type="caution">
    <text evidence="1">The sequence shown here is derived from an EMBL/GenBank/DDBJ whole genome shotgun (WGS) entry which is preliminary data.</text>
</comment>
<sequence>MKKSETIETLATIEEIVTVAPEKVVLGNVKFAIVSYLVDGFKYVSKKSITVPLGYQVGDTIKIRYDKNEPTRFKRLSPRFA</sequence>
<accession>A0AAW8RP38</accession>